<dbReference type="InterPro" id="IPR033756">
    <property type="entry name" value="YlxH/NBP35"/>
</dbReference>
<dbReference type="EMBL" id="AP014924">
    <property type="protein sequence ID" value="BAS27519.1"/>
    <property type="molecule type" value="Genomic_DNA"/>
</dbReference>
<dbReference type="InterPro" id="IPR033875">
    <property type="entry name" value="FlhG"/>
</dbReference>
<dbReference type="InterPro" id="IPR027417">
    <property type="entry name" value="P-loop_NTPase"/>
</dbReference>
<dbReference type="GO" id="GO:0016887">
    <property type="term" value="F:ATP hydrolysis activity"/>
    <property type="evidence" value="ECO:0007669"/>
    <property type="project" value="TreeGrafter"/>
</dbReference>
<dbReference type="PANTHER" id="PTHR43384:SF4">
    <property type="entry name" value="CELLULOSE BIOSYNTHESIS PROTEIN BCSQ-RELATED"/>
    <property type="match status" value="1"/>
</dbReference>
<dbReference type="GO" id="GO:0009898">
    <property type="term" value="C:cytoplasmic side of plasma membrane"/>
    <property type="evidence" value="ECO:0007669"/>
    <property type="project" value="TreeGrafter"/>
</dbReference>
<evidence type="ECO:0000256" key="3">
    <source>
        <dbReference type="PIRSR" id="PIRSR003092-1"/>
    </source>
</evidence>
<dbReference type="Gene3D" id="3.40.50.300">
    <property type="entry name" value="P-loop containing nucleotide triphosphate hydrolases"/>
    <property type="match status" value="1"/>
</dbReference>
<dbReference type="OrthoDB" id="9816297at2"/>
<evidence type="ECO:0000256" key="2">
    <source>
        <dbReference type="ARBA" id="ARBA00022840"/>
    </source>
</evidence>
<dbReference type="InterPro" id="IPR025501">
    <property type="entry name" value="MinD_FleN"/>
</dbReference>
<proteinExistence type="predicted"/>
<dbReference type="GO" id="GO:0051782">
    <property type="term" value="P:negative regulation of cell division"/>
    <property type="evidence" value="ECO:0007669"/>
    <property type="project" value="TreeGrafter"/>
</dbReference>
<dbReference type="SUPFAM" id="SSF52540">
    <property type="entry name" value="P-loop containing nucleoside triphosphate hydrolases"/>
    <property type="match status" value="1"/>
</dbReference>
<sequence length="286" mass="31086">MSDQAERLRTLVRQLHGGEPSHRGRVLTVTSGKGGVGKSSLAINLALAIQRMGWRVCLFDADLGLANVDVMLGLTPTEDLTEVLRQGFDLQRCLVEGPLGLQVISGGSGFYELANLSDPQLERLLGQLTRLDDLFDVLVIDTGAGISRTVLSFVLSSLESILVTTPEPTAITDAYGMAKVIFSRRPEGQVRLVVNQARDAAEARAVAERINLVARRFLGREMDLLGYLPFDLQVREAVQAQVPFVLANPHARVSRLVAAMAEQILGARSRPLGFSGLLERMAGVFR</sequence>
<feature type="binding site" evidence="3">
    <location>
        <begin position="33"/>
        <end position="40"/>
    </location>
    <ligand>
        <name>ATP</name>
        <dbReference type="ChEBI" id="CHEBI:30616"/>
    </ligand>
</feature>
<evidence type="ECO:0000313" key="5">
    <source>
        <dbReference type="Proteomes" id="UP000065807"/>
    </source>
</evidence>
<keyword evidence="1 3" id="KW-0547">Nucleotide-binding</keyword>
<dbReference type="InterPro" id="IPR050625">
    <property type="entry name" value="ParA/MinD_ATPase"/>
</dbReference>
<reference evidence="5" key="1">
    <citation type="submission" date="2015-07" db="EMBL/GenBank/DDBJ databases">
        <title>Complete genome sequence and phylogenetic analysis of Limnochorda pilosa.</title>
        <authorList>
            <person name="Watanabe M."/>
            <person name="Kojima H."/>
            <person name="Fukui M."/>
        </authorList>
    </citation>
    <scope>NUCLEOTIDE SEQUENCE [LARGE SCALE GENOMIC DNA]</scope>
    <source>
        <strain evidence="5">HC45</strain>
    </source>
</reference>
<dbReference type="CDD" id="cd02038">
    <property type="entry name" value="FlhG-like"/>
    <property type="match status" value="1"/>
</dbReference>
<dbReference type="RefSeq" id="WP_068136487.1">
    <property type="nucleotide sequence ID" value="NZ_AP014924.1"/>
</dbReference>
<evidence type="ECO:0000256" key="1">
    <source>
        <dbReference type="ARBA" id="ARBA00022741"/>
    </source>
</evidence>
<dbReference type="GO" id="GO:0005829">
    <property type="term" value="C:cytosol"/>
    <property type="evidence" value="ECO:0007669"/>
    <property type="project" value="TreeGrafter"/>
</dbReference>
<reference evidence="5" key="2">
    <citation type="journal article" date="2016" name="Int. J. Syst. Evol. Microbiol.">
        <title>Complete genome sequence and cell structure of Limnochorda pilosa, a Gram-negative spore-former within the phylum Firmicutes.</title>
        <authorList>
            <person name="Watanabe M."/>
            <person name="Kojima H."/>
            <person name="Fukui M."/>
        </authorList>
    </citation>
    <scope>NUCLEOTIDE SEQUENCE [LARGE SCALE GENOMIC DNA]</scope>
    <source>
        <strain evidence="5">HC45</strain>
    </source>
</reference>
<accession>A0A0K2SKZ0</accession>
<dbReference type="AlphaFoldDB" id="A0A0K2SKZ0"/>
<dbReference type="KEGG" id="lpil:LIP_1673"/>
<evidence type="ECO:0000313" key="4">
    <source>
        <dbReference type="EMBL" id="BAS27519.1"/>
    </source>
</evidence>
<dbReference type="GO" id="GO:0005524">
    <property type="term" value="F:ATP binding"/>
    <property type="evidence" value="ECO:0007669"/>
    <property type="project" value="UniProtKB-KW"/>
</dbReference>
<protein>
    <submittedName>
        <fullName evidence="4">Cobyrinic acid a,c-diamide synthase</fullName>
    </submittedName>
</protein>
<name>A0A0K2SKZ0_LIMPI</name>
<dbReference type="Proteomes" id="UP000065807">
    <property type="component" value="Chromosome"/>
</dbReference>
<gene>
    <name evidence="4" type="ORF">LIP_1673</name>
</gene>
<dbReference type="PANTHER" id="PTHR43384">
    <property type="entry name" value="SEPTUM SITE-DETERMINING PROTEIN MIND HOMOLOG, CHLOROPLASTIC-RELATED"/>
    <property type="match status" value="1"/>
</dbReference>
<dbReference type="PIRSF" id="PIRSF003092">
    <property type="entry name" value="MinD"/>
    <property type="match status" value="1"/>
</dbReference>
<organism evidence="4 5">
    <name type="scientific">Limnochorda pilosa</name>
    <dbReference type="NCBI Taxonomy" id="1555112"/>
    <lineage>
        <taxon>Bacteria</taxon>
        <taxon>Bacillati</taxon>
        <taxon>Bacillota</taxon>
        <taxon>Limnochordia</taxon>
        <taxon>Limnochordales</taxon>
        <taxon>Limnochordaceae</taxon>
        <taxon>Limnochorda</taxon>
    </lineage>
</organism>
<keyword evidence="5" id="KW-1185">Reference proteome</keyword>
<keyword evidence="2 3" id="KW-0067">ATP-binding</keyword>
<dbReference type="Pfam" id="PF10609">
    <property type="entry name" value="ParA"/>
    <property type="match status" value="1"/>
</dbReference>
<dbReference type="STRING" id="1555112.LIP_1673"/>
<dbReference type="PATRIC" id="fig|1555112.3.peg.1706"/>